<dbReference type="Pfam" id="PF09424">
    <property type="entry name" value="YqeY"/>
    <property type="match status" value="1"/>
</dbReference>
<protein>
    <submittedName>
        <fullName evidence="1">GatB/YqeY domain-containing protein</fullName>
    </submittedName>
</protein>
<dbReference type="Proteomes" id="UP000824225">
    <property type="component" value="Unassembled WGS sequence"/>
</dbReference>
<dbReference type="AlphaFoldDB" id="A0A9D2HC86"/>
<dbReference type="PANTHER" id="PTHR28055">
    <property type="entry name" value="ALTERED INHERITANCE OF MITOCHONDRIA PROTEIN 41, MITOCHONDRIAL"/>
    <property type="match status" value="1"/>
</dbReference>
<evidence type="ECO:0000313" key="2">
    <source>
        <dbReference type="Proteomes" id="UP000824225"/>
    </source>
</evidence>
<dbReference type="PANTHER" id="PTHR28055:SF1">
    <property type="entry name" value="ALTERED INHERITANCE OF MITOCHONDRIA PROTEIN 41, MITOCHONDRIAL"/>
    <property type="match status" value="1"/>
</dbReference>
<reference evidence="1" key="1">
    <citation type="journal article" date="2021" name="PeerJ">
        <title>Extensive microbial diversity within the chicken gut microbiome revealed by metagenomics and culture.</title>
        <authorList>
            <person name="Gilroy R."/>
            <person name="Ravi A."/>
            <person name="Getino M."/>
            <person name="Pursley I."/>
            <person name="Horton D.L."/>
            <person name="Alikhan N.F."/>
            <person name="Baker D."/>
            <person name="Gharbi K."/>
            <person name="Hall N."/>
            <person name="Watson M."/>
            <person name="Adriaenssens E.M."/>
            <person name="Foster-Nyarko E."/>
            <person name="Jarju S."/>
            <person name="Secka A."/>
            <person name="Antonio M."/>
            <person name="Oren A."/>
            <person name="Chaudhuri R.R."/>
            <person name="La Ragione R."/>
            <person name="Hildebrand F."/>
            <person name="Pallen M.J."/>
        </authorList>
    </citation>
    <scope>NUCLEOTIDE SEQUENCE</scope>
    <source>
        <strain evidence="1">CHK186-16707</strain>
    </source>
</reference>
<dbReference type="GO" id="GO:0016884">
    <property type="term" value="F:carbon-nitrogen ligase activity, with glutamine as amido-N-donor"/>
    <property type="evidence" value="ECO:0007669"/>
    <property type="project" value="InterPro"/>
</dbReference>
<dbReference type="InterPro" id="IPR023168">
    <property type="entry name" value="GatB_Yqey_C_2"/>
</dbReference>
<dbReference type="InterPro" id="IPR019004">
    <property type="entry name" value="YqeY/Aim41"/>
</dbReference>
<organism evidence="1 2">
    <name type="scientific">Candidatus Mailhella merdigallinarum</name>
    <dbReference type="NCBI Taxonomy" id="2838658"/>
    <lineage>
        <taxon>Bacteria</taxon>
        <taxon>Pseudomonadati</taxon>
        <taxon>Thermodesulfobacteriota</taxon>
        <taxon>Desulfovibrionia</taxon>
        <taxon>Desulfovibrionales</taxon>
        <taxon>Desulfovibrionaceae</taxon>
        <taxon>Mailhella</taxon>
    </lineage>
</organism>
<sequence>MTIAEKIDKDYLEAYKAHEKTRLGTLRLLKTAAKNRQVELMRPLTDEDYMDVLLKQAKQRQDSIEQYRNAGRDDLADAEAAELEVLRDYLPKALSPEELEAVVTRAVEPLLDGGMKMMGKAIQAIMTEYKGRVDGKAVSDAVKARFQAAGH</sequence>
<evidence type="ECO:0000313" key="1">
    <source>
        <dbReference type="EMBL" id="HJA08473.1"/>
    </source>
</evidence>
<dbReference type="Gene3D" id="1.10.1510.10">
    <property type="entry name" value="Uncharacterised protein YqeY/AIM41 PF09424, N-terminal domain"/>
    <property type="match status" value="1"/>
</dbReference>
<name>A0A9D2HC86_9BACT</name>
<dbReference type="SUPFAM" id="SSF89095">
    <property type="entry name" value="GatB/YqeY motif"/>
    <property type="match status" value="1"/>
</dbReference>
<dbReference type="InterPro" id="IPR003789">
    <property type="entry name" value="Asn/Gln_tRNA_amidoTrase-B-like"/>
</dbReference>
<proteinExistence type="predicted"/>
<gene>
    <name evidence="1" type="ORF">H9962_04695</name>
</gene>
<dbReference type="Gene3D" id="1.10.10.410">
    <property type="match status" value="1"/>
</dbReference>
<dbReference type="InterPro" id="IPR042184">
    <property type="entry name" value="YqeY/Aim41_N"/>
</dbReference>
<dbReference type="EMBL" id="DXAN01000014">
    <property type="protein sequence ID" value="HJA08473.1"/>
    <property type="molecule type" value="Genomic_DNA"/>
</dbReference>
<comment type="caution">
    <text evidence="1">The sequence shown here is derived from an EMBL/GenBank/DDBJ whole genome shotgun (WGS) entry which is preliminary data.</text>
</comment>
<accession>A0A9D2HC86</accession>
<reference evidence="1" key="2">
    <citation type="submission" date="2021-04" db="EMBL/GenBank/DDBJ databases">
        <authorList>
            <person name="Gilroy R."/>
        </authorList>
    </citation>
    <scope>NUCLEOTIDE SEQUENCE</scope>
    <source>
        <strain evidence="1">CHK186-16707</strain>
    </source>
</reference>